<keyword evidence="1" id="KW-0812">Transmembrane</keyword>
<evidence type="ECO:0000256" key="1">
    <source>
        <dbReference type="SAM" id="Phobius"/>
    </source>
</evidence>
<feature type="transmembrane region" description="Helical" evidence="1">
    <location>
        <begin position="12"/>
        <end position="33"/>
    </location>
</feature>
<keyword evidence="1" id="KW-0472">Membrane</keyword>
<dbReference type="Proteomes" id="UP000242133">
    <property type="component" value="Unassembled WGS sequence"/>
</dbReference>
<evidence type="ECO:0000313" key="2">
    <source>
        <dbReference type="EMBL" id="PSL16665.1"/>
    </source>
</evidence>
<proteinExistence type="predicted"/>
<dbReference type="EMBL" id="PYGI01000001">
    <property type="protein sequence ID" value="PSL16665.1"/>
    <property type="molecule type" value="Genomic_DNA"/>
</dbReference>
<name>A0A2P8F4M7_9GAMM</name>
<gene>
    <name evidence="2" type="ORF">CLV44_10163</name>
</gene>
<reference evidence="2 3" key="1">
    <citation type="submission" date="2018-03" db="EMBL/GenBank/DDBJ databases">
        <title>Genomic Encyclopedia of Archaeal and Bacterial Type Strains, Phase II (KMG-II): from individual species to whole genera.</title>
        <authorList>
            <person name="Goeker M."/>
        </authorList>
    </citation>
    <scope>NUCLEOTIDE SEQUENCE [LARGE SCALE GENOMIC DNA]</scope>
    <source>
        <strain evidence="2 3">DSM 17586</strain>
    </source>
</reference>
<keyword evidence="1" id="KW-1133">Transmembrane helix</keyword>
<dbReference type="AlphaFoldDB" id="A0A2P8F4M7"/>
<organism evidence="2 3">
    <name type="scientific">Marinobacterium halophilum</name>
    <dbReference type="NCBI Taxonomy" id="267374"/>
    <lineage>
        <taxon>Bacteria</taxon>
        <taxon>Pseudomonadati</taxon>
        <taxon>Pseudomonadota</taxon>
        <taxon>Gammaproteobacteria</taxon>
        <taxon>Oceanospirillales</taxon>
        <taxon>Oceanospirillaceae</taxon>
        <taxon>Marinobacterium</taxon>
    </lineage>
</organism>
<protein>
    <submittedName>
        <fullName evidence="2">Uncharacterized protein</fullName>
    </submittedName>
</protein>
<accession>A0A2P8F4M7</accession>
<dbReference type="OrthoDB" id="6295523at2"/>
<sequence length="94" mass="10910">MDLYTGTTHVCFTFLLFMSAVWTFFAWGFGLLASKKHWSVAWGQVGDLCWYALFVMHGVLFYVLWFETVPVSSQLLLLIGLHVAFRLLFIKPDR</sequence>
<feature type="transmembrane region" description="Helical" evidence="1">
    <location>
        <begin position="45"/>
        <end position="65"/>
    </location>
</feature>
<evidence type="ECO:0000313" key="3">
    <source>
        <dbReference type="Proteomes" id="UP000242133"/>
    </source>
</evidence>
<comment type="caution">
    <text evidence="2">The sequence shown here is derived from an EMBL/GenBank/DDBJ whole genome shotgun (WGS) entry which is preliminary data.</text>
</comment>
<feature type="transmembrane region" description="Helical" evidence="1">
    <location>
        <begin position="71"/>
        <end position="89"/>
    </location>
</feature>
<dbReference type="RefSeq" id="WP_106590109.1">
    <property type="nucleotide sequence ID" value="NZ_PYGI01000001.1"/>
</dbReference>
<keyword evidence="3" id="KW-1185">Reference proteome</keyword>